<evidence type="ECO:0000313" key="1">
    <source>
        <dbReference type="EMBL" id="MBB5159964.1"/>
    </source>
</evidence>
<evidence type="ECO:0000313" key="2">
    <source>
        <dbReference type="Proteomes" id="UP000584374"/>
    </source>
</evidence>
<sequence length="41" mass="4578">MHRLEAVFDMTFDVLDINHRRLSWPGLASGSVLMFLNSSGG</sequence>
<dbReference type="AlphaFoldDB" id="A0A840QGI5"/>
<organism evidence="1 2">
    <name type="scientific">Saccharopolyspora phatthalungensis</name>
    <dbReference type="NCBI Taxonomy" id="664693"/>
    <lineage>
        <taxon>Bacteria</taxon>
        <taxon>Bacillati</taxon>
        <taxon>Actinomycetota</taxon>
        <taxon>Actinomycetes</taxon>
        <taxon>Pseudonocardiales</taxon>
        <taxon>Pseudonocardiaceae</taxon>
        <taxon>Saccharopolyspora</taxon>
    </lineage>
</organism>
<comment type="caution">
    <text evidence="1">The sequence shown here is derived from an EMBL/GenBank/DDBJ whole genome shotgun (WGS) entry which is preliminary data.</text>
</comment>
<dbReference type="Proteomes" id="UP000584374">
    <property type="component" value="Unassembled WGS sequence"/>
</dbReference>
<proteinExistence type="predicted"/>
<protein>
    <submittedName>
        <fullName evidence="1">Uncharacterized protein</fullName>
    </submittedName>
</protein>
<accession>A0A840QGI5</accession>
<dbReference type="RefSeq" id="WP_281399744.1">
    <property type="nucleotide sequence ID" value="NZ_JACHIW010000003.1"/>
</dbReference>
<gene>
    <name evidence="1" type="ORF">BJ970_007564</name>
</gene>
<reference evidence="1 2" key="1">
    <citation type="submission" date="2020-08" db="EMBL/GenBank/DDBJ databases">
        <title>Sequencing the genomes of 1000 actinobacteria strains.</title>
        <authorList>
            <person name="Klenk H.-P."/>
        </authorList>
    </citation>
    <scope>NUCLEOTIDE SEQUENCE [LARGE SCALE GENOMIC DNA]</scope>
    <source>
        <strain evidence="1 2">DSM 45584</strain>
    </source>
</reference>
<keyword evidence="2" id="KW-1185">Reference proteome</keyword>
<name>A0A840QGI5_9PSEU</name>
<dbReference type="EMBL" id="JACHIW010000003">
    <property type="protein sequence ID" value="MBB5159964.1"/>
    <property type="molecule type" value="Genomic_DNA"/>
</dbReference>